<name>A0A9P4R808_9PLEO</name>
<accession>A0A9P4R808</accession>
<dbReference type="InterPro" id="IPR049892">
    <property type="entry name" value="AA9"/>
</dbReference>
<evidence type="ECO:0000256" key="6">
    <source>
        <dbReference type="ARBA" id="ARBA00023157"/>
    </source>
</evidence>
<feature type="domain" description="Auxiliary Activity family 9 catalytic" evidence="13">
    <location>
        <begin position="19"/>
        <end position="241"/>
    </location>
</feature>
<dbReference type="CDD" id="cd21175">
    <property type="entry name" value="LPMO_AA9"/>
    <property type="match status" value="1"/>
</dbReference>
<evidence type="ECO:0000256" key="9">
    <source>
        <dbReference type="ARBA" id="ARBA00044502"/>
    </source>
</evidence>
<evidence type="ECO:0000256" key="3">
    <source>
        <dbReference type="ARBA" id="ARBA00022525"/>
    </source>
</evidence>
<dbReference type="PANTHER" id="PTHR33353">
    <property type="entry name" value="PUTATIVE (AFU_ORTHOLOGUE AFUA_1G12560)-RELATED"/>
    <property type="match status" value="1"/>
</dbReference>
<keyword evidence="4 11" id="KW-0136">Cellulose degradation</keyword>
<dbReference type="PANTHER" id="PTHR33353:SF17">
    <property type="entry name" value="ENDO-BETA-1,4-GLUCANASE D"/>
    <property type="match status" value="1"/>
</dbReference>
<dbReference type="Pfam" id="PF03443">
    <property type="entry name" value="AA9"/>
    <property type="match status" value="1"/>
</dbReference>
<evidence type="ECO:0000256" key="10">
    <source>
        <dbReference type="ARBA" id="ARBA00045077"/>
    </source>
</evidence>
<sequence>MHSSSLLLLSLIQGHALAHTFIWGVFVNGVDQGLFKGIRTPAYNNGPNSGGYSNSPVKNLTSIDMRCNVLGDIQAPDTIKVVPGDVLTFDWHHDYRNDSDEVIASSHHGPSLVYISPDPPTEDSFVKIWHEGLYEEQPAPLEPGKWSTTSNLAKNGGHMNVRIPAGLKAGHYLIRAEMIGLHEGEVSYLKNPIRGAQFYPNCVQIEVTGDGDVSLPEGVSFPGAYDYDTPGVVYDIYCSTDKKRAATATVPCTTTYPIPGPTVWSGAWAETTSVPLGEVSAPTKATPWSTWIKSSVVTSATFTDRKSVTVVGTSTYAAHWSEAYQTPAAASGRWS</sequence>
<evidence type="ECO:0000313" key="14">
    <source>
        <dbReference type="EMBL" id="KAF2740634.1"/>
    </source>
</evidence>
<dbReference type="InterPro" id="IPR005103">
    <property type="entry name" value="AA9_LPMO"/>
</dbReference>
<evidence type="ECO:0000256" key="5">
    <source>
        <dbReference type="ARBA" id="ARBA00023008"/>
    </source>
</evidence>
<dbReference type="EMBL" id="ML996099">
    <property type="protein sequence ID" value="KAF2740634.1"/>
    <property type="molecule type" value="Genomic_DNA"/>
</dbReference>
<organism evidence="14 15">
    <name type="scientific">Polyplosphaeria fusca</name>
    <dbReference type="NCBI Taxonomy" id="682080"/>
    <lineage>
        <taxon>Eukaryota</taxon>
        <taxon>Fungi</taxon>
        <taxon>Dikarya</taxon>
        <taxon>Ascomycota</taxon>
        <taxon>Pezizomycotina</taxon>
        <taxon>Dothideomycetes</taxon>
        <taxon>Pleosporomycetidae</taxon>
        <taxon>Pleosporales</taxon>
        <taxon>Tetraplosphaeriaceae</taxon>
        <taxon>Polyplosphaeria</taxon>
    </lineage>
</organism>
<dbReference type="GO" id="GO:0030245">
    <property type="term" value="P:cellulose catabolic process"/>
    <property type="evidence" value="ECO:0007669"/>
    <property type="project" value="UniProtKB-UniRule"/>
</dbReference>
<dbReference type="Gene3D" id="2.70.50.70">
    <property type="match status" value="1"/>
</dbReference>
<comment type="subcellular location">
    <subcellularLocation>
        <location evidence="2 11">Secreted</location>
    </subcellularLocation>
</comment>
<comment type="catalytic activity">
    <reaction evidence="10 11">
        <text>[(1-&gt;4)-beta-D-glucosyl]n+m + reduced acceptor + O2 = 4-dehydro-beta-D-glucosyl-[(1-&gt;4)-beta-D-glucosyl]n-1 + [(1-&gt;4)-beta-D-glucosyl]m + acceptor + H2O.</text>
        <dbReference type="EC" id="1.14.99.56"/>
    </reaction>
</comment>
<evidence type="ECO:0000256" key="2">
    <source>
        <dbReference type="ARBA" id="ARBA00004613"/>
    </source>
</evidence>
<comment type="similarity">
    <text evidence="9">Belongs to the polysaccharide monooxygenase AA9 family.</text>
</comment>
<proteinExistence type="inferred from homology"/>
<keyword evidence="15" id="KW-1185">Reference proteome</keyword>
<evidence type="ECO:0000259" key="13">
    <source>
        <dbReference type="Pfam" id="PF03443"/>
    </source>
</evidence>
<dbReference type="GO" id="GO:0030248">
    <property type="term" value="F:cellulose binding"/>
    <property type="evidence" value="ECO:0007669"/>
    <property type="project" value="UniProtKB-UniRule"/>
</dbReference>
<keyword evidence="5" id="KW-0186">Copper</keyword>
<dbReference type="GO" id="GO:0008810">
    <property type="term" value="F:cellulase activity"/>
    <property type="evidence" value="ECO:0007669"/>
    <property type="project" value="UniProtKB-UniRule"/>
</dbReference>
<protein>
    <recommendedName>
        <fullName evidence="11">AA9 family lytic polysaccharide monooxygenase</fullName>
        <ecNumber evidence="11">1.14.99.56</ecNumber>
    </recommendedName>
    <alternativeName>
        <fullName evidence="11">Endo-beta-1,4-glucanase</fullName>
    </alternativeName>
    <alternativeName>
        <fullName evidence="11">Glycosyl hydrolase 61 family protein</fullName>
    </alternativeName>
</protein>
<dbReference type="GO" id="GO:0005576">
    <property type="term" value="C:extracellular region"/>
    <property type="evidence" value="ECO:0007669"/>
    <property type="project" value="UniProtKB-SubCell"/>
</dbReference>
<keyword evidence="7 11" id="KW-0119">Carbohydrate metabolism</keyword>
<dbReference type="OrthoDB" id="2525337at2759"/>
<dbReference type="Proteomes" id="UP000799444">
    <property type="component" value="Unassembled WGS sequence"/>
</dbReference>
<keyword evidence="6 11" id="KW-1015">Disulfide bond</keyword>
<gene>
    <name evidence="14" type="ORF">EJ04DRAFT_530832</name>
</gene>
<dbReference type="AlphaFoldDB" id="A0A9P4R808"/>
<feature type="signal peptide" evidence="12">
    <location>
        <begin position="1"/>
        <end position="18"/>
    </location>
</feature>
<evidence type="ECO:0000256" key="8">
    <source>
        <dbReference type="ARBA" id="ARBA00023326"/>
    </source>
</evidence>
<keyword evidence="12" id="KW-0732">Signal</keyword>
<reference evidence="14" key="1">
    <citation type="journal article" date="2020" name="Stud. Mycol.">
        <title>101 Dothideomycetes genomes: a test case for predicting lifestyles and emergence of pathogens.</title>
        <authorList>
            <person name="Haridas S."/>
            <person name="Albert R."/>
            <person name="Binder M."/>
            <person name="Bloem J."/>
            <person name="Labutti K."/>
            <person name="Salamov A."/>
            <person name="Andreopoulos B."/>
            <person name="Baker S."/>
            <person name="Barry K."/>
            <person name="Bills G."/>
            <person name="Bluhm B."/>
            <person name="Cannon C."/>
            <person name="Castanera R."/>
            <person name="Culley D."/>
            <person name="Daum C."/>
            <person name="Ezra D."/>
            <person name="Gonzalez J."/>
            <person name="Henrissat B."/>
            <person name="Kuo A."/>
            <person name="Liang C."/>
            <person name="Lipzen A."/>
            <person name="Lutzoni F."/>
            <person name="Magnuson J."/>
            <person name="Mondo S."/>
            <person name="Nolan M."/>
            <person name="Ohm R."/>
            <person name="Pangilinan J."/>
            <person name="Park H.-J."/>
            <person name="Ramirez L."/>
            <person name="Alfaro M."/>
            <person name="Sun H."/>
            <person name="Tritt A."/>
            <person name="Yoshinaga Y."/>
            <person name="Zwiers L.-H."/>
            <person name="Turgeon B."/>
            <person name="Goodwin S."/>
            <person name="Spatafora J."/>
            <person name="Crous P."/>
            <person name="Grigoriev I."/>
        </authorList>
    </citation>
    <scope>NUCLEOTIDE SEQUENCE</scope>
    <source>
        <strain evidence="14">CBS 125425</strain>
    </source>
</reference>
<evidence type="ECO:0000256" key="7">
    <source>
        <dbReference type="ARBA" id="ARBA00023277"/>
    </source>
</evidence>
<evidence type="ECO:0000313" key="15">
    <source>
        <dbReference type="Proteomes" id="UP000799444"/>
    </source>
</evidence>
<comment type="caution">
    <text evidence="14">The sequence shown here is derived from an EMBL/GenBank/DDBJ whole genome shotgun (WGS) entry which is preliminary data.</text>
</comment>
<feature type="chain" id="PRO_5040286872" description="AA9 family lytic polysaccharide monooxygenase" evidence="12">
    <location>
        <begin position="19"/>
        <end position="335"/>
    </location>
</feature>
<keyword evidence="3 11" id="KW-0964">Secreted</keyword>
<keyword evidence="8 11" id="KW-0624">Polysaccharide degradation</keyword>
<evidence type="ECO:0000256" key="4">
    <source>
        <dbReference type="ARBA" id="ARBA00023001"/>
    </source>
</evidence>
<evidence type="ECO:0000256" key="11">
    <source>
        <dbReference type="RuleBase" id="RU368122"/>
    </source>
</evidence>
<evidence type="ECO:0000256" key="12">
    <source>
        <dbReference type="SAM" id="SignalP"/>
    </source>
</evidence>
<dbReference type="EC" id="1.14.99.56" evidence="11"/>
<comment type="cofactor">
    <cofactor evidence="1">
        <name>Cu(2+)</name>
        <dbReference type="ChEBI" id="CHEBI:29036"/>
    </cofactor>
</comment>
<comment type="domain">
    <text evidence="11">Has a modular structure: an endo-beta-1,4-glucanase catalytic module at the N-terminus, a linker rich in serines and threonines, and a C-terminal carbohydrate-binding module (CBM).</text>
</comment>
<comment type="function">
    <text evidence="11">Lytic polysaccharide monooxygenase (LMPO) that depolymerizes crystalline and amorphous polysaccharides via the oxidation of scissile alpha- or beta-(1-4)-glycosidic bonds, yielding C1 and/or C4 oxidation products. Catalysis by LPMOs requires the reduction of the active-site copper from Cu(II) to Cu(I) by a reducing agent and H(2)O(2) or O(2) as a cosubstrate.</text>
</comment>
<evidence type="ECO:0000256" key="1">
    <source>
        <dbReference type="ARBA" id="ARBA00001973"/>
    </source>
</evidence>